<dbReference type="InterPro" id="IPR000184">
    <property type="entry name" value="Bac_surfAg_D15"/>
</dbReference>
<keyword evidence="6 8" id="KW-0472">Membrane</keyword>
<proteinExistence type="inferred from homology"/>
<evidence type="ECO:0000313" key="11">
    <source>
        <dbReference type="EMBL" id="MBE7941262.1"/>
    </source>
</evidence>
<feature type="domain" description="POTRA" evidence="10">
    <location>
        <begin position="182"/>
        <end position="270"/>
    </location>
</feature>
<evidence type="ECO:0000259" key="10">
    <source>
        <dbReference type="PROSITE" id="PS51779"/>
    </source>
</evidence>
<dbReference type="PANTHER" id="PTHR12815">
    <property type="entry name" value="SORTING AND ASSEMBLY MACHINERY SAMM50 PROTEIN FAMILY MEMBER"/>
    <property type="match status" value="1"/>
</dbReference>
<reference evidence="11 12" key="1">
    <citation type="submission" date="2020-10" db="EMBL/GenBank/DDBJ databases">
        <title>Draft genome of Ramlibacter aquaticus LMG 30558.</title>
        <authorList>
            <person name="Props R."/>
        </authorList>
    </citation>
    <scope>NUCLEOTIDE SEQUENCE [LARGE SCALE GENOMIC DNA]</scope>
    <source>
        <strain evidence="11 12">LMG 30558</strain>
    </source>
</reference>
<evidence type="ECO:0000256" key="2">
    <source>
        <dbReference type="ARBA" id="ARBA00022452"/>
    </source>
</evidence>
<dbReference type="Gene3D" id="2.40.160.50">
    <property type="entry name" value="membrane protein fhac: a member of the omp85/tpsb transporter family"/>
    <property type="match status" value="1"/>
</dbReference>
<comment type="caution">
    <text evidence="11">The sequence shown here is derived from an EMBL/GenBank/DDBJ whole genome shotgun (WGS) entry which is preliminary data.</text>
</comment>
<accession>A0ABR9SFY4</accession>
<dbReference type="HAMAP" id="MF_01430">
    <property type="entry name" value="OM_assembly_BamA"/>
    <property type="match status" value="1"/>
</dbReference>
<evidence type="ECO:0000256" key="4">
    <source>
        <dbReference type="ARBA" id="ARBA00022729"/>
    </source>
</evidence>
<comment type="subcellular location">
    <subcellularLocation>
        <location evidence="8">Cell outer membrane</location>
    </subcellularLocation>
    <subcellularLocation>
        <location evidence="1">Membrane</location>
    </subcellularLocation>
</comment>
<dbReference type="EMBL" id="JADDOJ010000044">
    <property type="protein sequence ID" value="MBE7941262.1"/>
    <property type="molecule type" value="Genomic_DNA"/>
</dbReference>
<dbReference type="PANTHER" id="PTHR12815:SF23">
    <property type="entry name" value="OUTER MEMBRANE PROTEIN ASSEMBLY FACTOR BAMA"/>
    <property type="match status" value="1"/>
</dbReference>
<keyword evidence="2 8" id="KW-1134">Transmembrane beta strand</keyword>
<evidence type="ECO:0000256" key="5">
    <source>
        <dbReference type="ARBA" id="ARBA00022737"/>
    </source>
</evidence>
<dbReference type="InterPro" id="IPR034746">
    <property type="entry name" value="POTRA"/>
</dbReference>
<evidence type="ECO:0000256" key="3">
    <source>
        <dbReference type="ARBA" id="ARBA00022692"/>
    </source>
</evidence>
<sequence length="764" mass="84804" precursor="true">MKKHFQRFRVRSTTAALAVLFAANAWAVDPFTVRDIRVEGLQRVEPGTIFASLPFRIGEQYNDEKGSAAIRALFDLGLFKDVRLEVSGDVLVVVVEERPTVAEVDFSGMREFDKDALRKALREIGLTEGRPFDQSLADRAVQELKRQYINKSLYGAEIETTLTPVERNRVNLTFTITEGQPARIKEIHVNGNHAFSESTLRGLFELDTGGWLSWYTKSDRYSRTKLNADLETLKSYYLARGYLEFHIDSTQVAISPDKQDISITVNVTEGEPYVVTGVRLEGNYLGKDDEFKSLVTIQPGEPYNADRVTQTTKAFTDYFGKFGFAFAQVEARPQIDRAKHEVGFVIAADPSRRAYVRKVNISGNSRTRDEVIRREFRQFESSWYDGDRIKLSRDRVDRLGYFKEVNIDTSDVPGAPDQVDLNLSVTEKPTGSLQLGAGFSSADKLSLSFSIKQENAFGSGNYLGMEVNTSKYNRTIAFTSVDPYFTPDGISRSIDIYHRSSRPYEDQGGNYRLVTSGAGLRFGVPFSEVDTVFFGGALERMTIEPGTNIPAAYLAYAEQYGYTSNVVPLTVGWSRDSRDSALTPNSGRYQRVSGELGVAGSGRYLRTNYQFQQYVPLSKKFTLAFNTELGYGKGLGGQAFPVFKNFYSGGLGSVRGFEQGTLGPRDVTGSVIGGAKKITLNGELVAPFPGAGNDKSLRIFGFIDAGNVYGENDKMDLAQMRASTGVGLSWISPVGPLRIAIAHPVRKFAGDRIQKLQFQIGTSF</sequence>
<keyword evidence="5 8" id="KW-0677">Repeat</keyword>
<evidence type="ECO:0000256" key="1">
    <source>
        <dbReference type="ARBA" id="ARBA00004370"/>
    </source>
</evidence>
<dbReference type="Proteomes" id="UP000715965">
    <property type="component" value="Unassembled WGS sequence"/>
</dbReference>
<feature type="signal peptide" evidence="8">
    <location>
        <begin position="1"/>
        <end position="27"/>
    </location>
</feature>
<keyword evidence="3 8" id="KW-0812">Transmembrane</keyword>
<dbReference type="PIRSF" id="PIRSF006076">
    <property type="entry name" value="OM_assembly_OMP85"/>
    <property type="match status" value="1"/>
</dbReference>
<dbReference type="RefSeq" id="WP_193780804.1">
    <property type="nucleotide sequence ID" value="NZ_JADDOJ010000044.1"/>
</dbReference>
<dbReference type="InterPro" id="IPR010827">
    <property type="entry name" value="BamA/TamA_POTRA"/>
</dbReference>
<dbReference type="Pfam" id="PF01103">
    <property type="entry name" value="Omp85"/>
    <property type="match status" value="1"/>
</dbReference>
<comment type="subunit">
    <text evidence="8">Part of the Bam complex.</text>
</comment>
<protein>
    <recommendedName>
        <fullName evidence="8 9">Outer membrane protein assembly factor BamA</fullName>
    </recommendedName>
</protein>
<evidence type="ECO:0000256" key="6">
    <source>
        <dbReference type="ARBA" id="ARBA00023136"/>
    </source>
</evidence>
<comment type="function">
    <text evidence="8">Part of the outer membrane protein assembly complex, which is involved in assembly and insertion of beta-barrel proteins into the outer membrane.</text>
</comment>
<dbReference type="InterPro" id="IPR039910">
    <property type="entry name" value="D15-like"/>
</dbReference>
<evidence type="ECO:0000256" key="8">
    <source>
        <dbReference type="HAMAP-Rule" id="MF_01430"/>
    </source>
</evidence>
<evidence type="ECO:0000313" key="12">
    <source>
        <dbReference type="Proteomes" id="UP000715965"/>
    </source>
</evidence>
<feature type="domain" description="POTRA" evidence="10">
    <location>
        <begin position="31"/>
        <end position="98"/>
    </location>
</feature>
<feature type="domain" description="POTRA" evidence="10">
    <location>
        <begin position="99"/>
        <end position="179"/>
    </location>
</feature>
<organism evidence="11 12">
    <name type="scientific">Ramlibacter aquaticus</name>
    <dbReference type="NCBI Taxonomy" id="2780094"/>
    <lineage>
        <taxon>Bacteria</taxon>
        <taxon>Pseudomonadati</taxon>
        <taxon>Pseudomonadota</taxon>
        <taxon>Betaproteobacteria</taxon>
        <taxon>Burkholderiales</taxon>
        <taxon>Comamonadaceae</taxon>
        <taxon>Ramlibacter</taxon>
    </lineage>
</organism>
<gene>
    <name evidence="8 11" type="primary">bamA</name>
    <name evidence="11" type="ORF">IM725_11835</name>
</gene>
<keyword evidence="4 8" id="KW-0732">Signal</keyword>
<dbReference type="PROSITE" id="PS51779">
    <property type="entry name" value="POTRA"/>
    <property type="match status" value="4"/>
</dbReference>
<feature type="chain" id="PRO_5044907074" description="Outer membrane protein assembly factor BamA" evidence="8">
    <location>
        <begin position="28"/>
        <end position="764"/>
    </location>
</feature>
<comment type="similarity">
    <text evidence="8">Belongs to the BamA family.</text>
</comment>
<feature type="domain" description="POTRA" evidence="10">
    <location>
        <begin position="354"/>
        <end position="428"/>
    </location>
</feature>
<dbReference type="InterPro" id="IPR023707">
    <property type="entry name" value="OM_assembly_BamA"/>
</dbReference>
<keyword evidence="12" id="KW-1185">Reference proteome</keyword>
<name>A0ABR9SFY4_9BURK</name>
<keyword evidence="7 8" id="KW-0998">Cell outer membrane</keyword>
<dbReference type="Gene3D" id="3.10.20.310">
    <property type="entry name" value="membrane protein fhac"/>
    <property type="match status" value="5"/>
</dbReference>
<evidence type="ECO:0000256" key="7">
    <source>
        <dbReference type="ARBA" id="ARBA00023237"/>
    </source>
</evidence>
<dbReference type="NCBIfam" id="TIGR03303">
    <property type="entry name" value="OM_YaeT"/>
    <property type="match status" value="1"/>
</dbReference>
<dbReference type="Pfam" id="PF07244">
    <property type="entry name" value="POTRA"/>
    <property type="match status" value="5"/>
</dbReference>
<evidence type="ECO:0000256" key="9">
    <source>
        <dbReference type="NCBIfam" id="TIGR03303"/>
    </source>
</evidence>